<feature type="coiled-coil region" evidence="1">
    <location>
        <begin position="669"/>
        <end position="735"/>
    </location>
</feature>
<gene>
    <name evidence="3" type="ORF">ElyMa_005491500</name>
</gene>
<dbReference type="AlphaFoldDB" id="A0AAV4ES29"/>
<protein>
    <submittedName>
        <fullName evidence="3">Protein hinderin</fullName>
    </submittedName>
</protein>
<evidence type="ECO:0000313" key="4">
    <source>
        <dbReference type="Proteomes" id="UP000762676"/>
    </source>
</evidence>
<feature type="compositionally biased region" description="Pro residues" evidence="2">
    <location>
        <begin position="537"/>
        <end position="547"/>
    </location>
</feature>
<comment type="caution">
    <text evidence="3">The sequence shown here is derived from an EMBL/GenBank/DDBJ whole genome shotgun (WGS) entry which is preliminary data.</text>
</comment>
<evidence type="ECO:0000256" key="1">
    <source>
        <dbReference type="SAM" id="Coils"/>
    </source>
</evidence>
<proteinExistence type="predicted"/>
<name>A0AAV4ES29_9GAST</name>
<feature type="compositionally biased region" description="Basic and acidic residues" evidence="2">
    <location>
        <begin position="812"/>
        <end position="823"/>
    </location>
</feature>
<keyword evidence="1" id="KW-0175">Coiled coil</keyword>
<keyword evidence="4" id="KW-1185">Reference proteome</keyword>
<feature type="compositionally biased region" description="Low complexity" evidence="2">
    <location>
        <begin position="801"/>
        <end position="811"/>
    </location>
</feature>
<dbReference type="PANTHER" id="PTHR28375">
    <property type="entry name" value="PROTEIN HINDERIN"/>
    <property type="match status" value="1"/>
</dbReference>
<feature type="compositionally biased region" description="Basic and acidic residues" evidence="2">
    <location>
        <begin position="472"/>
        <end position="485"/>
    </location>
</feature>
<feature type="compositionally biased region" description="Basic residues" evidence="2">
    <location>
        <begin position="520"/>
        <end position="536"/>
    </location>
</feature>
<feature type="region of interest" description="Disordered" evidence="2">
    <location>
        <begin position="778"/>
        <end position="922"/>
    </location>
</feature>
<feature type="compositionally biased region" description="Acidic residues" evidence="2">
    <location>
        <begin position="66"/>
        <end position="75"/>
    </location>
</feature>
<feature type="region of interest" description="Disordered" evidence="2">
    <location>
        <begin position="62"/>
        <end position="83"/>
    </location>
</feature>
<dbReference type="PANTHER" id="PTHR28375:SF1">
    <property type="entry name" value="PROTEIN HINDERIN"/>
    <property type="match status" value="1"/>
</dbReference>
<feature type="region of interest" description="Disordered" evidence="2">
    <location>
        <begin position="516"/>
        <end position="615"/>
    </location>
</feature>
<dbReference type="EMBL" id="BMAT01010946">
    <property type="protein sequence ID" value="GFR63779.1"/>
    <property type="molecule type" value="Genomic_DNA"/>
</dbReference>
<dbReference type="Pfam" id="PF15369">
    <property type="entry name" value="KIAA1328"/>
    <property type="match status" value="1"/>
</dbReference>
<reference evidence="3 4" key="1">
    <citation type="journal article" date="2021" name="Elife">
        <title>Chloroplast acquisition without the gene transfer in kleptoplastic sea slugs, Plakobranchus ocellatus.</title>
        <authorList>
            <person name="Maeda T."/>
            <person name="Takahashi S."/>
            <person name="Yoshida T."/>
            <person name="Shimamura S."/>
            <person name="Takaki Y."/>
            <person name="Nagai Y."/>
            <person name="Toyoda A."/>
            <person name="Suzuki Y."/>
            <person name="Arimoto A."/>
            <person name="Ishii H."/>
            <person name="Satoh N."/>
            <person name="Nishiyama T."/>
            <person name="Hasebe M."/>
            <person name="Maruyama T."/>
            <person name="Minagawa J."/>
            <person name="Obokata J."/>
            <person name="Shigenobu S."/>
        </authorList>
    </citation>
    <scope>NUCLEOTIDE SEQUENCE [LARGE SCALE GENOMIC DNA]</scope>
</reference>
<evidence type="ECO:0000256" key="2">
    <source>
        <dbReference type="SAM" id="MobiDB-lite"/>
    </source>
</evidence>
<dbReference type="InterPro" id="IPR032736">
    <property type="entry name" value="Hinderin"/>
</dbReference>
<feature type="region of interest" description="Disordered" evidence="2">
    <location>
        <begin position="447"/>
        <end position="486"/>
    </location>
</feature>
<feature type="non-terminal residue" evidence="3">
    <location>
        <position position="922"/>
    </location>
</feature>
<accession>A0AAV4ES29</accession>
<sequence length="922" mass="102989">MAAAVVYKPKIKPKDTDSLFWTKSASGKMGTHVPGVTVRDKGNLRPKVKGGRVKEVKAAVPLVQPEAEEEGDNREEDQHEDFLDSKTATSVAASEVTQSILDTEASTITTLRDSRKVSLRDLCVEDKKRVANLIKELAKLGEEKESAEKNLEEERRRYEEQILQLVDQQEEILREREEVQKRMLEYQTYILSLRQRQKEAELREVQRAASKAKIPLTAERKPNLAENKEIQQCSRTGDRNVISEEISNEEDNHGDNEVVDQPSKHFYLNDLDEEEIVHNGSIDRTATRFDNLSTQVQPALSPQPIPLSHSRRDQKHMNLNVGQSPRPDRPFTTFIDKELENQKRALEVAMKNHSNRPMPVVGGRSVQALLQTPVDDNREVCIAPDSQGPGEQQSKINTADKFMSYLPKTEAERFISLPHGNLSLLTPEKNELLSRFMESHSELRHLAGQSKYQQISEAPRHHKNSGNCENGEQTRVRSGDCHDNQLVENNQENIVPERDAGTQKAAGVVASHQFHSTGKSNHHHHHHHHGRKKQRRPPPPSYGPLHPPVMSSTQKSSEIADFVSVTSTEVSLPDQCRDQKLPPASSPNDRGKSHGKNQRVVSGSKGQQVKEKDGKFPGRAVEFSEKPHDAEAALVLPQEEDFLEKYRKMSPSERKRELLKQKSMLLEEQARLKMMLSDQETQLQQKQQEAMNKMEKFQEMRAADDVEAGKMQESLVRLEAELARKEQELIQGRALLRQKKQAQVELQARADDAFLEDTSPSKAEVRSDVLSSTPLKDIPNILSVSSDGGHEANQLVSNEKPSVSVSPSSSPKAEKKLSGRDGDSCTLYVNSLSSRAGGDTGDGDAVDAGSTRRGASEVVAAAEPGIVRKLDFTPDSDTKPDGLANKKSQEIKQNLNSKAVNARENNENKVDVGTSISYANLS</sequence>
<evidence type="ECO:0000313" key="3">
    <source>
        <dbReference type="EMBL" id="GFR63779.1"/>
    </source>
</evidence>
<feature type="coiled-coil region" evidence="1">
    <location>
        <begin position="123"/>
        <end position="182"/>
    </location>
</feature>
<feature type="compositionally biased region" description="Basic and acidic residues" evidence="2">
    <location>
        <begin position="866"/>
        <end position="880"/>
    </location>
</feature>
<dbReference type="Proteomes" id="UP000762676">
    <property type="component" value="Unassembled WGS sequence"/>
</dbReference>
<organism evidence="3 4">
    <name type="scientific">Elysia marginata</name>
    <dbReference type="NCBI Taxonomy" id="1093978"/>
    <lineage>
        <taxon>Eukaryota</taxon>
        <taxon>Metazoa</taxon>
        <taxon>Spiralia</taxon>
        <taxon>Lophotrochozoa</taxon>
        <taxon>Mollusca</taxon>
        <taxon>Gastropoda</taxon>
        <taxon>Heterobranchia</taxon>
        <taxon>Euthyneura</taxon>
        <taxon>Panpulmonata</taxon>
        <taxon>Sacoglossa</taxon>
        <taxon>Placobranchoidea</taxon>
        <taxon>Plakobranchidae</taxon>
        <taxon>Elysia</taxon>
    </lineage>
</organism>